<name>A0ABN9PHD3_9DINO</name>
<accession>A0ABN9PHD3</accession>
<protein>
    <submittedName>
        <fullName evidence="2">Uncharacterized protein</fullName>
    </submittedName>
</protein>
<feature type="region of interest" description="Disordered" evidence="1">
    <location>
        <begin position="115"/>
        <end position="141"/>
    </location>
</feature>
<organism evidence="2 3">
    <name type="scientific">Prorocentrum cordatum</name>
    <dbReference type="NCBI Taxonomy" id="2364126"/>
    <lineage>
        <taxon>Eukaryota</taxon>
        <taxon>Sar</taxon>
        <taxon>Alveolata</taxon>
        <taxon>Dinophyceae</taxon>
        <taxon>Prorocentrales</taxon>
        <taxon>Prorocentraceae</taxon>
        <taxon>Prorocentrum</taxon>
    </lineage>
</organism>
<dbReference type="EMBL" id="CAUYUJ010000504">
    <property type="protein sequence ID" value="CAK0790946.1"/>
    <property type="molecule type" value="Genomic_DNA"/>
</dbReference>
<reference evidence="2" key="1">
    <citation type="submission" date="2023-10" db="EMBL/GenBank/DDBJ databases">
        <authorList>
            <person name="Chen Y."/>
            <person name="Shah S."/>
            <person name="Dougan E. K."/>
            <person name="Thang M."/>
            <person name="Chan C."/>
        </authorList>
    </citation>
    <scope>NUCLEOTIDE SEQUENCE [LARGE SCALE GENOMIC DNA]</scope>
</reference>
<evidence type="ECO:0000313" key="2">
    <source>
        <dbReference type="EMBL" id="CAK0790946.1"/>
    </source>
</evidence>
<gene>
    <name evidence="2" type="ORF">PCOR1329_LOCUS2044</name>
</gene>
<evidence type="ECO:0000256" key="1">
    <source>
        <dbReference type="SAM" id="MobiDB-lite"/>
    </source>
</evidence>
<evidence type="ECO:0000313" key="3">
    <source>
        <dbReference type="Proteomes" id="UP001189429"/>
    </source>
</evidence>
<dbReference type="Proteomes" id="UP001189429">
    <property type="component" value="Unassembled WGS sequence"/>
</dbReference>
<proteinExistence type="predicted"/>
<feature type="compositionally biased region" description="Basic and acidic residues" evidence="1">
    <location>
        <begin position="1"/>
        <end position="16"/>
    </location>
</feature>
<feature type="region of interest" description="Disordered" evidence="1">
    <location>
        <begin position="1"/>
        <end position="79"/>
    </location>
</feature>
<comment type="caution">
    <text evidence="2">The sequence shown here is derived from an EMBL/GenBank/DDBJ whole genome shotgun (WGS) entry which is preliminary data.</text>
</comment>
<keyword evidence="3" id="KW-1185">Reference proteome</keyword>
<sequence>MQREKRCAGHLRELAEARISPPWRGWPGGGARERPALQKPRARRGPPREADVAGAANTEEEEEEEEMHTSERCQDTLLPGRGGFPANGLCWQRIRIQSSQASPEQILALTRVRASPVGEARAPGQNTSLVRCDSSRLRTEA</sequence>